<keyword evidence="1" id="KW-0812">Transmembrane</keyword>
<gene>
    <name evidence="2" type="ORF">OCTVUL_1B014734</name>
</gene>
<proteinExistence type="predicted"/>
<accession>A0AA36B2M7</accession>
<dbReference type="EMBL" id="OX597820">
    <property type="protein sequence ID" value="CAI9726011.1"/>
    <property type="molecule type" value="Genomic_DNA"/>
</dbReference>
<evidence type="ECO:0000313" key="3">
    <source>
        <dbReference type="Proteomes" id="UP001162480"/>
    </source>
</evidence>
<reference evidence="2" key="1">
    <citation type="submission" date="2023-08" db="EMBL/GenBank/DDBJ databases">
        <authorList>
            <person name="Alioto T."/>
            <person name="Alioto T."/>
            <person name="Gomez Garrido J."/>
        </authorList>
    </citation>
    <scope>NUCLEOTIDE SEQUENCE</scope>
</reference>
<feature type="transmembrane region" description="Helical" evidence="1">
    <location>
        <begin position="93"/>
        <end position="121"/>
    </location>
</feature>
<feature type="transmembrane region" description="Helical" evidence="1">
    <location>
        <begin position="28"/>
        <end position="53"/>
    </location>
</feature>
<name>A0AA36B2M7_OCTVU</name>
<organism evidence="2 3">
    <name type="scientific">Octopus vulgaris</name>
    <name type="common">Common octopus</name>
    <dbReference type="NCBI Taxonomy" id="6645"/>
    <lineage>
        <taxon>Eukaryota</taxon>
        <taxon>Metazoa</taxon>
        <taxon>Spiralia</taxon>
        <taxon>Lophotrochozoa</taxon>
        <taxon>Mollusca</taxon>
        <taxon>Cephalopoda</taxon>
        <taxon>Coleoidea</taxon>
        <taxon>Octopodiformes</taxon>
        <taxon>Octopoda</taxon>
        <taxon>Incirrata</taxon>
        <taxon>Octopodidae</taxon>
        <taxon>Octopus</taxon>
    </lineage>
</organism>
<feature type="transmembrane region" description="Helical" evidence="1">
    <location>
        <begin position="127"/>
        <end position="149"/>
    </location>
</feature>
<feature type="transmembrane region" description="Helical" evidence="1">
    <location>
        <begin position="59"/>
        <end position="86"/>
    </location>
</feature>
<sequence>MDATLIVRLITWIGKWVVKRGGVISVPILYPIISLVAVSGCLLLVVVCVGLYVFMVAVIAIPIIIVILIVVIVVVGLVPGGFLIVCADIVIRVAVVFVTPASGGGVIAGSSVELLALVVAFDVVTAVFVVAELIGIPIVVLIIVAVVVISG</sequence>
<keyword evidence="1" id="KW-0472">Membrane</keyword>
<keyword evidence="3" id="KW-1185">Reference proteome</keyword>
<evidence type="ECO:0000256" key="1">
    <source>
        <dbReference type="SAM" id="Phobius"/>
    </source>
</evidence>
<protein>
    <submittedName>
        <fullName evidence="2">Uncharacterized protein</fullName>
    </submittedName>
</protein>
<keyword evidence="1" id="KW-1133">Transmembrane helix</keyword>
<evidence type="ECO:0000313" key="2">
    <source>
        <dbReference type="EMBL" id="CAI9726011.1"/>
    </source>
</evidence>
<dbReference type="AlphaFoldDB" id="A0AA36B2M7"/>
<dbReference type="Proteomes" id="UP001162480">
    <property type="component" value="Chromosome 7"/>
</dbReference>